<sequence>MSDENKTGNALEQELVKRLEQFDRRFDRNGWFFLVIVIVIFFITLYLFMQIFRVPEVDTYTSSNEILGQIESLEERIESYEIRIEELEAE</sequence>
<dbReference type="OrthoDB" id="2139922at2"/>
<gene>
    <name evidence="4" type="ORF">FEZ33_08445</name>
    <name evidence="3" type="ORF">HYQ42_10280</name>
</gene>
<dbReference type="AlphaFoldDB" id="A0A5R9DW12"/>
<dbReference type="RefSeq" id="WP_138404970.1">
    <property type="nucleotide sequence ID" value="NZ_CP144682.1"/>
</dbReference>
<dbReference type="EMBL" id="VBSP01000031">
    <property type="protein sequence ID" value="TLQ40305.1"/>
    <property type="molecule type" value="Genomic_DNA"/>
</dbReference>
<keyword evidence="2" id="KW-0812">Transmembrane</keyword>
<name>A0A5R9DW12_9LACT</name>
<proteinExistence type="predicted"/>
<accession>A0A5R9DW12</accession>
<dbReference type="Proteomes" id="UP000823401">
    <property type="component" value="Unassembled WGS sequence"/>
</dbReference>
<evidence type="ECO:0000313" key="3">
    <source>
        <dbReference type="EMBL" id="MBG9979165.1"/>
    </source>
</evidence>
<keyword evidence="6" id="KW-1185">Reference proteome</keyword>
<evidence type="ECO:0000313" key="6">
    <source>
        <dbReference type="Proteomes" id="UP000823401"/>
    </source>
</evidence>
<feature type="coiled-coil region" evidence="1">
    <location>
        <begin position="63"/>
        <end position="90"/>
    </location>
</feature>
<keyword evidence="1" id="KW-0175">Coiled coil</keyword>
<reference evidence="4 5" key="1">
    <citation type="submission" date="2019-05" db="EMBL/GenBank/DDBJ databases">
        <title>The metagenome of a microbial culture collection derived from dairy environment covers the genomic content of the human microbiome.</title>
        <authorList>
            <person name="Roder T."/>
            <person name="Wuthrich D."/>
            <person name="Sattari Z."/>
            <person name="Von Ah U."/>
            <person name="Bar C."/>
            <person name="Ronchi F."/>
            <person name="Macpherson A.J."/>
            <person name="Ganal-Vonarburg S.C."/>
            <person name="Bruggmann R."/>
            <person name="Vergeres G."/>
        </authorList>
    </citation>
    <scope>NUCLEOTIDE SEQUENCE [LARGE SCALE GENOMIC DNA]</scope>
    <source>
        <strain evidence="4 5">FAM 24227</strain>
    </source>
</reference>
<evidence type="ECO:0000256" key="1">
    <source>
        <dbReference type="SAM" id="Coils"/>
    </source>
</evidence>
<dbReference type="Proteomes" id="UP000306420">
    <property type="component" value="Unassembled WGS sequence"/>
</dbReference>
<evidence type="ECO:0000256" key="2">
    <source>
        <dbReference type="SAM" id="Phobius"/>
    </source>
</evidence>
<evidence type="ECO:0000313" key="5">
    <source>
        <dbReference type="Proteomes" id="UP000306420"/>
    </source>
</evidence>
<comment type="caution">
    <text evidence="4">The sequence shown here is derived from an EMBL/GenBank/DDBJ whole genome shotgun (WGS) entry which is preliminary data.</text>
</comment>
<keyword evidence="2" id="KW-0472">Membrane</keyword>
<reference evidence="3 6" key="2">
    <citation type="submission" date="2020-07" db="EMBL/GenBank/DDBJ databases">
        <title>Facklamia lactis sp. nov., isolated from raw milk.</title>
        <authorList>
            <person name="Doll E.V."/>
            <person name="Huptas C."/>
            <person name="Staib L."/>
            <person name="Wenning M."/>
            <person name="Scherer S."/>
        </authorList>
    </citation>
    <scope>NUCLEOTIDE SEQUENCE [LARGE SCALE GENOMIC DNA]</scope>
    <source>
        <strain evidence="3 6">DSM 104272</strain>
    </source>
</reference>
<evidence type="ECO:0000313" key="4">
    <source>
        <dbReference type="EMBL" id="TLQ40305.1"/>
    </source>
</evidence>
<dbReference type="EMBL" id="JACCEL010000032">
    <property type="protein sequence ID" value="MBG9979165.1"/>
    <property type="molecule type" value="Genomic_DNA"/>
</dbReference>
<organism evidence="4 5">
    <name type="scientific">Ruoffia tabacinasalis</name>
    <dbReference type="NCBI Taxonomy" id="87458"/>
    <lineage>
        <taxon>Bacteria</taxon>
        <taxon>Bacillati</taxon>
        <taxon>Bacillota</taxon>
        <taxon>Bacilli</taxon>
        <taxon>Lactobacillales</taxon>
        <taxon>Aerococcaceae</taxon>
        <taxon>Ruoffia</taxon>
    </lineage>
</organism>
<feature type="transmembrane region" description="Helical" evidence="2">
    <location>
        <begin position="31"/>
        <end position="52"/>
    </location>
</feature>
<protein>
    <submittedName>
        <fullName evidence="4">Uncharacterized protein</fullName>
    </submittedName>
</protein>
<keyword evidence="2" id="KW-1133">Transmembrane helix</keyword>